<dbReference type="OrthoDB" id="10062838at2759"/>
<evidence type="ECO:0000313" key="2">
    <source>
        <dbReference type="EMBL" id="OQV26222.1"/>
    </source>
</evidence>
<dbReference type="PANTHER" id="PTHR19346:SF4">
    <property type="entry name" value="SUGAR PHOSPHATE TRANSPORTER DOMAIN-CONTAINING PROTEIN"/>
    <property type="match status" value="1"/>
</dbReference>
<organism evidence="2 3">
    <name type="scientific">Hypsibius exemplaris</name>
    <name type="common">Freshwater tardigrade</name>
    <dbReference type="NCBI Taxonomy" id="2072580"/>
    <lineage>
        <taxon>Eukaryota</taxon>
        <taxon>Metazoa</taxon>
        <taxon>Ecdysozoa</taxon>
        <taxon>Tardigrada</taxon>
        <taxon>Eutardigrada</taxon>
        <taxon>Parachela</taxon>
        <taxon>Hypsibioidea</taxon>
        <taxon>Hypsibiidae</taxon>
        <taxon>Hypsibius</taxon>
    </lineage>
</organism>
<protein>
    <submittedName>
        <fullName evidence="2">Thiamine transporter SLC35F3</fullName>
    </submittedName>
</protein>
<feature type="transmembrane region" description="Helical" evidence="1">
    <location>
        <begin position="342"/>
        <end position="365"/>
    </location>
</feature>
<accession>A0A1W0XFS5</accession>
<feature type="transmembrane region" description="Helical" evidence="1">
    <location>
        <begin position="150"/>
        <end position="170"/>
    </location>
</feature>
<dbReference type="Proteomes" id="UP000192578">
    <property type="component" value="Unassembled WGS sequence"/>
</dbReference>
<keyword evidence="1" id="KW-0472">Membrane</keyword>
<keyword evidence="3" id="KW-1185">Reference proteome</keyword>
<feature type="transmembrane region" description="Helical" evidence="1">
    <location>
        <begin position="280"/>
        <end position="300"/>
    </location>
</feature>
<feature type="transmembrane region" description="Helical" evidence="1">
    <location>
        <begin position="216"/>
        <end position="242"/>
    </location>
</feature>
<dbReference type="InterPro" id="IPR037185">
    <property type="entry name" value="EmrE-like"/>
</dbReference>
<feature type="transmembrane region" description="Helical" evidence="1">
    <location>
        <begin position="404"/>
        <end position="423"/>
    </location>
</feature>
<comment type="caution">
    <text evidence="2">The sequence shown here is derived from an EMBL/GenBank/DDBJ whole genome shotgun (WGS) entry which is preliminary data.</text>
</comment>
<dbReference type="Gene3D" id="1.10.3730.20">
    <property type="match status" value="1"/>
</dbReference>
<gene>
    <name evidence="2" type="ORF">BV898_00341</name>
</gene>
<feature type="transmembrane region" description="Helical" evidence="1">
    <location>
        <begin position="312"/>
        <end position="330"/>
    </location>
</feature>
<dbReference type="InterPro" id="IPR026505">
    <property type="entry name" value="Solute_c_fam_35_mem_F3/F4"/>
</dbReference>
<sequence length="472" mass="53193">MTKDVYALSHSGDTDKHDLLEFLQPLRSWWYCLYHSKEQDRFVMAQSSPATDTDVVVGAMPYDGPTGSGLTTTVIDLPADTSPAADELLKQRLPHRKPEAPEGCCNRKLFYGLIIVVAVAVVWVAATQFTQETLRQTNFDAPFFLNWFSTSWMIFCYPLYFFFVWINCKCQNRDHRPAIRNAWKIFGGEQISFFVVIFRSGCFAIIWTSTNYMYSFALRIIAASDVSALFSSNTAFVFFFSWTILHERFEGTKLFASIFSLAGIIVMSYVDGFLWDNPALAGILLAVGAAVGSAMYKVLFKRLIGDANYGQVSLLLTGVGLFDLAIFWPITLTLNLTGIENWHWTGIPWPYVCGSAALGFGFNLLVNYGIALTHPLFITLGIALGLPLNAFVDNYVRQVKFRPIEITGFVLISIGFFLALLPINWTQSLRKRLPCESLRKDPDEEALKNHYVHTPRDLLRMSMAAAKKKQQA</sequence>
<dbReference type="PANTHER" id="PTHR19346">
    <property type="entry name" value="SUGAR PHOSPHATE TRANSPORTER DOMAIN-CONTAINING PROTEIN"/>
    <property type="match status" value="1"/>
</dbReference>
<evidence type="ECO:0000313" key="3">
    <source>
        <dbReference type="Proteomes" id="UP000192578"/>
    </source>
</evidence>
<feature type="transmembrane region" description="Helical" evidence="1">
    <location>
        <begin position="254"/>
        <end position="274"/>
    </location>
</feature>
<keyword evidence="1" id="KW-1133">Transmembrane helix</keyword>
<reference evidence="3" key="1">
    <citation type="submission" date="2017-01" db="EMBL/GenBank/DDBJ databases">
        <title>Comparative genomics of anhydrobiosis in the tardigrade Hypsibius dujardini.</title>
        <authorList>
            <person name="Yoshida Y."/>
            <person name="Koutsovoulos G."/>
            <person name="Laetsch D."/>
            <person name="Stevens L."/>
            <person name="Kumar S."/>
            <person name="Horikawa D."/>
            <person name="Ishino K."/>
            <person name="Komine S."/>
            <person name="Tomita M."/>
            <person name="Blaxter M."/>
            <person name="Arakawa K."/>
        </authorList>
    </citation>
    <scope>NUCLEOTIDE SEQUENCE [LARGE SCALE GENOMIC DNA]</scope>
    <source>
        <strain evidence="3">Z151</strain>
    </source>
</reference>
<dbReference type="SUPFAM" id="SSF103481">
    <property type="entry name" value="Multidrug resistance efflux transporter EmrE"/>
    <property type="match status" value="1"/>
</dbReference>
<name>A0A1W0XFS5_HYPEX</name>
<keyword evidence="1" id="KW-0812">Transmembrane</keyword>
<feature type="transmembrane region" description="Helical" evidence="1">
    <location>
        <begin position="109"/>
        <end position="130"/>
    </location>
</feature>
<evidence type="ECO:0000256" key="1">
    <source>
        <dbReference type="SAM" id="Phobius"/>
    </source>
</evidence>
<feature type="transmembrane region" description="Helical" evidence="1">
    <location>
        <begin position="191"/>
        <end position="210"/>
    </location>
</feature>
<dbReference type="EMBL" id="MTYJ01000001">
    <property type="protein sequence ID" value="OQV26222.1"/>
    <property type="molecule type" value="Genomic_DNA"/>
</dbReference>
<proteinExistence type="predicted"/>
<dbReference type="AlphaFoldDB" id="A0A1W0XFS5"/>
<feature type="transmembrane region" description="Helical" evidence="1">
    <location>
        <begin position="372"/>
        <end position="392"/>
    </location>
</feature>